<dbReference type="AlphaFoldDB" id="A0A939GGM4"/>
<dbReference type="PROSITE" id="PS51257">
    <property type="entry name" value="PROKAR_LIPOPROTEIN"/>
    <property type="match status" value="1"/>
</dbReference>
<gene>
    <name evidence="8" type="ORF">J2I47_18985</name>
</gene>
<dbReference type="Pfam" id="PF14322">
    <property type="entry name" value="SusD-like_3"/>
    <property type="match status" value="1"/>
</dbReference>
<protein>
    <submittedName>
        <fullName evidence="8">RagB/SusD family nutrient uptake outer membrane protein</fullName>
    </submittedName>
</protein>
<dbReference type="Proteomes" id="UP000664034">
    <property type="component" value="Unassembled WGS sequence"/>
</dbReference>
<proteinExistence type="inferred from homology"/>
<evidence type="ECO:0000259" key="6">
    <source>
        <dbReference type="Pfam" id="PF07980"/>
    </source>
</evidence>
<dbReference type="Gene3D" id="1.25.40.390">
    <property type="match status" value="1"/>
</dbReference>
<comment type="similarity">
    <text evidence="2">Belongs to the SusD family.</text>
</comment>
<sequence>MKKTFLIAAITALSLGGCNQYLDRQPLDTPSLATYFNNEAEMNLALTGVYNASYWVTGNVPAQVFFDLYTDIGLERQPGIASGSYDATNLAVGTYWQQMYQTVARANVVLAGIERGKAAVTPATFNRIQAEAKILRAWAYYHLIGLFGDVPFYTDPLTTDQFYALGKTDKNKIADYLLADLDDAGAKIDWASKDRGRVNRGVAFGIQAKLALLLGRYQVAADAAKKVIDSNVYGLNPSFAALFTLAGQQANAGKEIMFEFLLPTDQANPVSYIALGQGSRTLSGQSGRFPLQALVDKFEAIDGKRIDESKVYDPAKPREKRDPRLKYTVSMDGDTITATASNVKRRAVFNIYDATTPVFNFNSNTYAAGTNVDLTNAFGPVKNGMGLLWAKYTLDDAQDMFTSKTGFAYMRYAEILLTYAEAKIELNQIDASVTTAMNAVRKRAGMPNVATELVASQAKMRQLVRREKVVELADEGIHLFDMRRWNTGKLGLNTFVYGAPLARAKPAPIPSFGAAGSERDLNDIPDYTNGDALRFKREQRTFIDRNNIFPIPQRELDINKVLTQNQGW</sequence>
<dbReference type="GO" id="GO:0009279">
    <property type="term" value="C:cell outer membrane"/>
    <property type="evidence" value="ECO:0007669"/>
    <property type="project" value="UniProtKB-SubCell"/>
</dbReference>
<dbReference type="InterPro" id="IPR012944">
    <property type="entry name" value="SusD_RagB_dom"/>
</dbReference>
<organism evidence="8 9">
    <name type="scientific">Fibrella rubiginis</name>
    <dbReference type="NCBI Taxonomy" id="2817060"/>
    <lineage>
        <taxon>Bacteria</taxon>
        <taxon>Pseudomonadati</taxon>
        <taxon>Bacteroidota</taxon>
        <taxon>Cytophagia</taxon>
        <taxon>Cytophagales</taxon>
        <taxon>Spirosomataceae</taxon>
        <taxon>Fibrella</taxon>
    </lineage>
</organism>
<keyword evidence="3" id="KW-0732">Signal</keyword>
<keyword evidence="5" id="KW-0998">Cell outer membrane</keyword>
<evidence type="ECO:0000256" key="1">
    <source>
        <dbReference type="ARBA" id="ARBA00004442"/>
    </source>
</evidence>
<accession>A0A939GGM4</accession>
<comment type="subcellular location">
    <subcellularLocation>
        <location evidence="1">Cell outer membrane</location>
    </subcellularLocation>
</comment>
<dbReference type="Pfam" id="PF07980">
    <property type="entry name" value="SusD_RagB"/>
    <property type="match status" value="1"/>
</dbReference>
<dbReference type="InterPro" id="IPR011990">
    <property type="entry name" value="TPR-like_helical_dom_sf"/>
</dbReference>
<evidence type="ECO:0000256" key="5">
    <source>
        <dbReference type="ARBA" id="ARBA00023237"/>
    </source>
</evidence>
<dbReference type="EMBL" id="JAFMYV010000010">
    <property type="protein sequence ID" value="MBO0938644.1"/>
    <property type="molecule type" value="Genomic_DNA"/>
</dbReference>
<evidence type="ECO:0000259" key="7">
    <source>
        <dbReference type="Pfam" id="PF14322"/>
    </source>
</evidence>
<reference evidence="8" key="1">
    <citation type="submission" date="2021-03" db="EMBL/GenBank/DDBJ databases">
        <title>Fibrella sp. HMF5335 genome sequencing and assembly.</title>
        <authorList>
            <person name="Kang H."/>
            <person name="Kim H."/>
            <person name="Bae S."/>
            <person name="Joh K."/>
        </authorList>
    </citation>
    <scope>NUCLEOTIDE SEQUENCE</scope>
    <source>
        <strain evidence="8">HMF5335</strain>
    </source>
</reference>
<evidence type="ECO:0000256" key="2">
    <source>
        <dbReference type="ARBA" id="ARBA00006275"/>
    </source>
</evidence>
<keyword evidence="4" id="KW-0472">Membrane</keyword>
<dbReference type="RefSeq" id="WP_207366177.1">
    <property type="nucleotide sequence ID" value="NZ_JAFMYV010000010.1"/>
</dbReference>
<evidence type="ECO:0000313" key="8">
    <source>
        <dbReference type="EMBL" id="MBO0938644.1"/>
    </source>
</evidence>
<feature type="domain" description="RagB/SusD" evidence="6">
    <location>
        <begin position="281"/>
        <end position="568"/>
    </location>
</feature>
<dbReference type="SUPFAM" id="SSF48452">
    <property type="entry name" value="TPR-like"/>
    <property type="match status" value="1"/>
</dbReference>
<feature type="domain" description="SusD-like N-terminal" evidence="7">
    <location>
        <begin position="21"/>
        <end position="156"/>
    </location>
</feature>
<comment type="caution">
    <text evidence="8">The sequence shown here is derived from an EMBL/GenBank/DDBJ whole genome shotgun (WGS) entry which is preliminary data.</text>
</comment>
<evidence type="ECO:0000256" key="4">
    <source>
        <dbReference type="ARBA" id="ARBA00023136"/>
    </source>
</evidence>
<dbReference type="InterPro" id="IPR033985">
    <property type="entry name" value="SusD-like_N"/>
</dbReference>
<evidence type="ECO:0000313" key="9">
    <source>
        <dbReference type="Proteomes" id="UP000664034"/>
    </source>
</evidence>
<evidence type="ECO:0000256" key="3">
    <source>
        <dbReference type="ARBA" id="ARBA00022729"/>
    </source>
</evidence>
<keyword evidence="9" id="KW-1185">Reference proteome</keyword>
<name>A0A939GGM4_9BACT</name>